<dbReference type="SUPFAM" id="SSF55811">
    <property type="entry name" value="Nudix"/>
    <property type="match status" value="1"/>
</dbReference>
<name>A0A383WJK9_TETOB</name>
<dbReference type="PANTHER" id="PTHR11839">
    <property type="entry name" value="UDP/ADP-SUGAR PYROPHOSPHATASE"/>
    <property type="match status" value="1"/>
</dbReference>
<evidence type="ECO:0000313" key="3">
    <source>
        <dbReference type="EMBL" id="SZX77645.1"/>
    </source>
</evidence>
<sequence length="133" mass="14812">MPQGGIDPGEEPLTAAVRELREETSVSSVQLLAEAPAWLRYDFPPEVRARLSGYWARYKGQAQRWFLFKFTGEDSEIDLATSPREFAEWRWMPLQQLPGAVVPFKAAVYKAVAADFGPAVEALKAAEAAKGQR</sequence>
<proteinExistence type="predicted"/>
<dbReference type="GO" id="GO:0008893">
    <property type="term" value="F:guanosine-3',5'-bis(diphosphate) 3'-diphosphatase activity"/>
    <property type="evidence" value="ECO:0007669"/>
    <property type="project" value="TreeGrafter"/>
</dbReference>
<feature type="domain" description="Nudix hydrolase" evidence="2">
    <location>
        <begin position="1"/>
        <end position="114"/>
    </location>
</feature>
<dbReference type="InterPro" id="IPR000086">
    <property type="entry name" value="NUDIX_hydrolase_dom"/>
</dbReference>
<evidence type="ECO:0000256" key="1">
    <source>
        <dbReference type="ARBA" id="ARBA00022801"/>
    </source>
</evidence>
<dbReference type="PROSITE" id="PS51462">
    <property type="entry name" value="NUDIX"/>
    <property type="match status" value="1"/>
</dbReference>
<dbReference type="Proteomes" id="UP000256970">
    <property type="component" value="Unassembled WGS sequence"/>
</dbReference>
<accession>A0A383WJK9</accession>
<protein>
    <recommendedName>
        <fullName evidence="2">Nudix hydrolase domain-containing protein</fullName>
    </recommendedName>
</protein>
<dbReference type="Gene3D" id="3.90.79.10">
    <property type="entry name" value="Nucleoside Triphosphate Pyrophosphohydrolase"/>
    <property type="match status" value="1"/>
</dbReference>
<gene>
    <name evidence="3" type="ORF">BQ4739_LOCUS17996</name>
</gene>
<evidence type="ECO:0000313" key="4">
    <source>
        <dbReference type="Proteomes" id="UP000256970"/>
    </source>
</evidence>
<evidence type="ECO:0000259" key="2">
    <source>
        <dbReference type="PROSITE" id="PS51462"/>
    </source>
</evidence>
<keyword evidence="4" id="KW-1185">Reference proteome</keyword>
<reference evidence="3 4" key="1">
    <citation type="submission" date="2016-10" db="EMBL/GenBank/DDBJ databases">
        <authorList>
            <person name="Cai Z."/>
        </authorList>
    </citation>
    <scope>NUCLEOTIDE SEQUENCE [LARGE SCALE GENOMIC DNA]</scope>
</reference>
<dbReference type="InterPro" id="IPR015797">
    <property type="entry name" value="NUDIX_hydrolase-like_dom_sf"/>
</dbReference>
<dbReference type="NCBIfam" id="NF001938">
    <property type="entry name" value="PRK00714.1-5"/>
    <property type="match status" value="1"/>
</dbReference>
<dbReference type="GO" id="GO:0006753">
    <property type="term" value="P:nucleoside phosphate metabolic process"/>
    <property type="evidence" value="ECO:0007669"/>
    <property type="project" value="TreeGrafter"/>
</dbReference>
<organism evidence="3 4">
    <name type="scientific">Tetradesmus obliquus</name>
    <name type="common">Green alga</name>
    <name type="synonym">Acutodesmus obliquus</name>
    <dbReference type="NCBI Taxonomy" id="3088"/>
    <lineage>
        <taxon>Eukaryota</taxon>
        <taxon>Viridiplantae</taxon>
        <taxon>Chlorophyta</taxon>
        <taxon>core chlorophytes</taxon>
        <taxon>Chlorophyceae</taxon>
        <taxon>CS clade</taxon>
        <taxon>Sphaeropleales</taxon>
        <taxon>Scenedesmaceae</taxon>
        <taxon>Tetradesmus</taxon>
    </lineage>
</organism>
<dbReference type="PANTHER" id="PTHR11839:SF22">
    <property type="entry name" value="NUDIX HYDROLASE 26, CHLOROPLASTIC"/>
    <property type="match status" value="1"/>
</dbReference>
<dbReference type="EMBL" id="FNXT01001291">
    <property type="protein sequence ID" value="SZX77645.1"/>
    <property type="molecule type" value="Genomic_DNA"/>
</dbReference>
<dbReference type="GO" id="GO:0019693">
    <property type="term" value="P:ribose phosphate metabolic process"/>
    <property type="evidence" value="ECO:0007669"/>
    <property type="project" value="TreeGrafter"/>
</dbReference>
<dbReference type="AlphaFoldDB" id="A0A383WJK9"/>
<keyword evidence="1" id="KW-0378">Hydrolase</keyword>
<dbReference type="Pfam" id="PF00293">
    <property type="entry name" value="NUDIX"/>
    <property type="match status" value="1"/>
</dbReference>
<dbReference type="GO" id="GO:0034432">
    <property type="term" value="F:bis(5'-adenosyl)-pentaphosphatase activity"/>
    <property type="evidence" value="ECO:0007669"/>
    <property type="project" value="TreeGrafter"/>
</dbReference>